<dbReference type="GO" id="GO:0006655">
    <property type="term" value="P:phosphatidylglycerol biosynthetic process"/>
    <property type="evidence" value="ECO:0007669"/>
    <property type="project" value="UniProtKB-UniPathway"/>
</dbReference>
<dbReference type="InterPro" id="IPR000462">
    <property type="entry name" value="CDP-OH_P_trans"/>
</dbReference>
<dbReference type="InterPro" id="IPR004570">
    <property type="entry name" value="Phosphatidylglycerol_P_synth"/>
</dbReference>
<evidence type="ECO:0000256" key="2">
    <source>
        <dbReference type="ARBA" id="ARBA00004651"/>
    </source>
</evidence>
<dbReference type="PANTHER" id="PTHR14269:SF62">
    <property type="entry name" value="CDP-DIACYLGLYCEROL--GLYCEROL-3-PHOSPHATE 3-PHOSPHATIDYLTRANSFERASE 1, CHLOROPLASTIC"/>
    <property type="match status" value="1"/>
</dbReference>
<dbReference type="PIRSF" id="PIRSF000847">
    <property type="entry name" value="Phos_ph_gly_syn"/>
    <property type="match status" value="1"/>
</dbReference>
<dbReference type="Pfam" id="PF01066">
    <property type="entry name" value="CDP-OH_P_transf"/>
    <property type="match status" value="1"/>
</dbReference>
<evidence type="ECO:0000256" key="9">
    <source>
        <dbReference type="ARBA" id="ARBA00022516"/>
    </source>
</evidence>
<dbReference type="GO" id="GO:0008444">
    <property type="term" value="F:CDP-diacylglycerol-glycerol-3-phosphate 3-phosphatidyltransferase activity"/>
    <property type="evidence" value="ECO:0007669"/>
    <property type="project" value="UniProtKB-UniRule"/>
</dbReference>
<evidence type="ECO:0000256" key="15">
    <source>
        <dbReference type="ARBA" id="ARBA00023209"/>
    </source>
</evidence>
<keyword evidence="15" id="KW-0594">Phospholipid biosynthesis</keyword>
<dbReference type="EC" id="2.7.8.5" evidence="6 18"/>
<dbReference type="GO" id="GO:0005886">
    <property type="term" value="C:plasma membrane"/>
    <property type="evidence" value="ECO:0007669"/>
    <property type="project" value="UniProtKB-SubCell"/>
</dbReference>
<evidence type="ECO:0000256" key="7">
    <source>
        <dbReference type="ARBA" id="ARBA00014944"/>
    </source>
</evidence>
<evidence type="ECO:0000256" key="20">
    <source>
        <dbReference type="SAM" id="Phobius"/>
    </source>
</evidence>
<evidence type="ECO:0000256" key="6">
    <source>
        <dbReference type="ARBA" id="ARBA00013170"/>
    </source>
</evidence>
<comment type="function">
    <text evidence="1">This protein catalyzes the committed step to the synthesis of the acidic phospholipids.</text>
</comment>
<dbReference type="InterPro" id="IPR048254">
    <property type="entry name" value="CDP_ALCOHOL_P_TRANSF_CS"/>
</dbReference>
<evidence type="ECO:0000256" key="10">
    <source>
        <dbReference type="ARBA" id="ARBA00022679"/>
    </source>
</evidence>
<keyword evidence="13" id="KW-0443">Lipid metabolism</keyword>
<feature type="transmembrane region" description="Helical" evidence="20">
    <location>
        <begin position="12"/>
        <end position="33"/>
    </location>
</feature>
<evidence type="ECO:0000256" key="18">
    <source>
        <dbReference type="NCBIfam" id="TIGR00560"/>
    </source>
</evidence>
<accession>A0A1M6KEA4</accession>
<keyword evidence="10 19" id="KW-0808">Transferase</keyword>
<evidence type="ECO:0000256" key="14">
    <source>
        <dbReference type="ARBA" id="ARBA00023136"/>
    </source>
</evidence>
<dbReference type="AlphaFoldDB" id="A0A1M6KEA4"/>
<gene>
    <name evidence="21" type="ORF">SAMN05444373_10764</name>
</gene>
<feature type="transmembrane region" description="Helical" evidence="20">
    <location>
        <begin position="159"/>
        <end position="180"/>
    </location>
</feature>
<evidence type="ECO:0000256" key="11">
    <source>
        <dbReference type="ARBA" id="ARBA00022692"/>
    </source>
</evidence>
<keyword evidence="11 20" id="KW-0812">Transmembrane</keyword>
<keyword evidence="22" id="KW-1185">Reference proteome</keyword>
<comment type="subcellular location">
    <subcellularLocation>
        <location evidence="2">Cell membrane</location>
        <topology evidence="2">Multi-pass membrane protein</topology>
    </subcellularLocation>
</comment>
<comment type="pathway">
    <text evidence="4">Lipid metabolism.</text>
</comment>
<evidence type="ECO:0000256" key="3">
    <source>
        <dbReference type="ARBA" id="ARBA00005042"/>
    </source>
</evidence>
<reference evidence="21 22" key="1">
    <citation type="submission" date="2016-11" db="EMBL/GenBank/DDBJ databases">
        <authorList>
            <person name="Varghese N."/>
            <person name="Submissions S."/>
        </authorList>
    </citation>
    <scope>NUCLEOTIDE SEQUENCE [LARGE SCALE GENOMIC DNA]</scope>
    <source>
        <strain evidence="21 22">DSM 19027</strain>
    </source>
</reference>
<dbReference type="InterPro" id="IPR050324">
    <property type="entry name" value="CDP-alcohol_PTase-I"/>
</dbReference>
<dbReference type="PANTHER" id="PTHR14269">
    <property type="entry name" value="CDP-DIACYLGLYCEROL--GLYCEROL-3-PHOSPHATE 3-PHOSPHATIDYLTRANSFERASE-RELATED"/>
    <property type="match status" value="1"/>
</dbReference>
<dbReference type="NCBIfam" id="TIGR00560">
    <property type="entry name" value="pgsA"/>
    <property type="match status" value="1"/>
</dbReference>
<keyword evidence="14 20" id="KW-0472">Membrane</keyword>
<evidence type="ECO:0000313" key="21">
    <source>
        <dbReference type="EMBL" id="SHJ57273.1"/>
    </source>
</evidence>
<dbReference type="EMBL" id="FQZP01000076">
    <property type="protein sequence ID" value="SHJ57273.1"/>
    <property type="molecule type" value="Genomic_DNA"/>
</dbReference>
<evidence type="ECO:0000256" key="16">
    <source>
        <dbReference type="ARBA" id="ARBA00023264"/>
    </source>
</evidence>
<evidence type="ECO:0000313" key="22">
    <source>
        <dbReference type="Proteomes" id="UP000324781"/>
    </source>
</evidence>
<evidence type="ECO:0000256" key="12">
    <source>
        <dbReference type="ARBA" id="ARBA00022989"/>
    </source>
</evidence>
<evidence type="ECO:0000256" key="13">
    <source>
        <dbReference type="ARBA" id="ARBA00023098"/>
    </source>
</evidence>
<dbReference type="RefSeq" id="WP_149679684.1">
    <property type="nucleotide sequence ID" value="NZ_DAONMB010000022.1"/>
</dbReference>
<comment type="similarity">
    <text evidence="5 19">Belongs to the CDP-alcohol phosphatidyltransferase class-I family.</text>
</comment>
<evidence type="ECO:0000256" key="17">
    <source>
        <dbReference type="ARBA" id="ARBA00048586"/>
    </source>
</evidence>
<evidence type="ECO:0000256" key="4">
    <source>
        <dbReference type="ARBA" id="ARBA00005189"/>
    </source>
</evidence>
<dbReference type="Gene3D" id="1.20.120.1760">
    <property type="match status" value="1"/>
</dbReference>
<name>A0A1M6KEA4_9FIRM</name>
<keyword evidence="8" id="KW-1003">Cell membrane</keyword>
<dbReference type="OrthoDB" id="9796672at2"/>
<keyword evidence="9" id="KW-0444">Lipid biosynthesis</keyword>
<evidence type="ECO:0000256" key="5">
    <source>
        <dbReference type="ARBA" id="ARBA00010441"/>
    </source>
</evidence>
<dbReference type="FunFam" id="1.20.120.1760:FF:000004">
    <property type="entry name" value="CDP-diacylglycerol--glycerol-3-phosphate 3-phosphatidyltransferase"/>
    <property type="match status" value="1"/>
</dbReference>
<dbReference type="InterPro" id="IPR043130">
    <property type="entry name" value="CDP-OH_PTrfase_TM_dom"/>
</dbReference>
<comment type="catalytic activity">
    <reaction evidence="17">
        <text>a CDP-1,2-diacyl-sn-glycerol + sn-glycerol 3-phosphate = a 1,2-diacyl-sn-glycero-3-phospho-(1'-sn-glycero-3'-phosphate) + CMP + H(+)</text>
        <dbReference type="Rhea" id="RHEA:12593"/>
        <dbReference type="ChEBI" id="CHEBI:15378"/>
        <dbReference type="ChEBI" id="CHEBI:57597"/>
        <dbReference type="ChEBI" id="CHEBI:58332"/>
        <dbReference type="ChEBI" id="CHEBI:60110"/>
        <dbReference type="ChEBI" id="CHEBI:60377"/>
        <dbReference type="EC" id="2.7.8.5"/>
    </reaction>
</comment>
<evidence type="ECO:0000256" key="19">
    <source>
        <dbReference type="RuleBase" id="RU003750"/>
    </source>
</evidence>
<protein>
    <recommendedName>
        <fullName evidence="7 18">CDP-diacylglycerol--glycerol-3-phosphate 3-phosphatidyltransferase</fullName>
        <ecNumber evidence="6 18">2.7.8.5</ecNumber>
    </recommendedName>
</protein>
<evidence type="ECO:0000256" key="8">
    <source>
        <dbReference type="ARBA" id="ARBA00022475"/>
    </source>
</evidence>
<dbReference type="PROSITE" id="PS00379">
    <property type="entry name" value="CDP_ALCOHOL_P_TRANSF"/>
    <property type="match status" value="1"/>
</dbReference>
<dbReference type="Proteomes" id="UP000324781">
    <property type="component" value="Unassembled WGS sequence"/>
</dbReference>
<feature type="transmembrane region" description="Helical" evidence="20">
    <location>
        <begin position="39"/>
        <end position="59"/>
    </location>
</feature>
<proteinExistence type="inferred from homology"/>
<comment type="pathway">
    <text evidence="3">Phospholipid metabolism; phosphatidylglycerol biosynthesis; phosphatidylglycerol from CDP-diacylglycerol: step 1/2.</text>
</comment>
<keyword evidence="16" id="KW-1208">Phospholipid metabolism</keyword>
<evidence type="ECO:0000256" key="1">
    <source>
        <dbReference type="ARBA" id="ARBA00003973"/>
    </source>
</evidence>
<sequence>MNLPNKLTLSRILATPVFLFFLVPGWFGQFLGIDQWGRYAAAAIFVLASITDLLDGMIARKRNIVSEMGKFLDPIADKLLVTAALVALVKTDNLSVWAVVIIIAREFIVTGLRIVAAGQGVVIAAGKLGKIKTTFQIIAIVAILIRDFPVSLILPWLPVGHICMGIAVVLTVVSGVDYVARNAYIIKRGQ</sequence>
<dbReference type="UniPathway" id="UPA00084">
    <property type="reaction ID" value="UER00503"/>
</dbReference>
<organism evidence="21 22">
    <name type="scientific">Thermoclostridium caenicola</name>
    <dbReference type="NCBI Taxonomy" id="659425"/>
    <lineage>
        <taxon>Bacteria</taxon>
        <taxon>Bacillati</taxon>
        <taxon>Bacillota</taxon>
        <taxon>Clostridia</taxon>
        <taxon>Eubacteriales</taxon>
        <taxon>Oscillospiraceae</taxon>
        <taxon>Thermoclostridium</taxon>
    </lineage>
</organism>
<keyword evidence="12 20" id="KW-1133">Transmembrane helix</keyword>